<dbReference type="InterPro" id="IPR032508">
    <property type="entry name" value="FecR_C"/>
</dbReference>
<dbReference type="PANTHER" id="PTHR30273:SF2">
    <property type="entry name" value="PROTEIN FECR"/>
    <property type="match status" value="1"/>
</dbReference>
<dbReference type="Pfam" id="PF16344">
    <property type="entry name" value="FecR_C"/>
    <property type="match status" value="1"/>
</dbReference>
<organism evidence="4 5">
    <name type="scientific">Candidatus Pseudobacter hemicellulosilyticus</name>
    <dbReference type="NCBI Taxonomy" id="3121375"/>
    <lineage>
        <taxon>Bacteria</taxon>
        <taxon>Pseudomonadati</taxon>
        <taxon>Bacteroidota</taxon>
        <taxon>Chitinophagia</taxon>
        <taxon>Chitinophagales</taxon>
        <taxon>Chitinophagaceae</taxon>
        <taxon>Pseudobacter</taxon>
    </lineage>
</organism>
<dbReference type="EMBL" id="CP119311">
    <property type="protein sequence ID" value="WEK34859.1"/>
    <property type="molecule type" value="Genomic_DNA"/>
</dbReference>
<dbReference type="GO" id="GO:0016989">
    <property type="term" value="F:sigma factor antagonist activity"/>
    <property type="evidence" value="ECO:0007669"/>
    <property type="project" value="TreeGrafter"/>
</dbReference>
<feature type="domain" description="Protein FecR C-terminal" evidence="3">
    <location>
        <begin position="338"/>
        <end position="405"/>
    </location>
</feature>
<dbReference type="AlphaFoldDB" id="A0AAJ5WRP6"/>
<dbReference type="Gene3D" id="2.60.120.1440">
    <property type="match status" value="1"/>
</dbReference>
<name>A0AAJ5WRP6_9BACT</name>
<keyword evidence="1" id="KW-0472">Membrane</keyword>
<keyword evidence="1" id="KW-1133">Transmembrane helix</keyword>
<accession>A0AAJ5WRP6</accession>
<dbReference type="Proteomes" id="UP001220610">
    <property type="component" value="Chromosome"/>
</dbReference>
<feature type="transmembrane region" description="Helical" evidence="1">
    <location>
        <begin position="103"/>
        <end position="123"/>
    </location>
</feature>
<proteinExistence type="predicted"/>
<dbReference type="InterPro" id="IPR006860">
    <property type="entry name" value="FecR"/>
</dbReference>
<evidence type="ECO:0000256" key="1">
    <source>
        <dbReference type="SAM" id="Phobius"/>
    </source>
</evidence>
<evidence type="ECO:0000313" key="4">
    <source>
        <dbReference type="EMBL" id="WEK34859.1"/>
    </source>
</evidence>
<dbReference type="PANTHER" id="PTHR30273">
    <property type="entry name" value="PERIPLASMIC SIGNAL SENSOR AND SIGMA FACTOR ACTIVATOR FECR-RELATED"/>
    <property type="match status" value="1"/>
</dbReference>
<dbReference type="Pfam" id="PF04773">
    <property type="entry name" value="FecR"/>
    <property type="match status" value="1"/>
</dbReference>
<evidence type="ECO:0000259" key="2">
    <source>
        <dbReference type="Pfam" id="PF04773"/>
    </source>
</evidence>
<reference evidence="4" key="1">
    <citation type="submission" date="2023-03" db="EMBL/GenBank/DDBJ databases">
        <title>Andean soil-derived lignocellulolytic bacterial consortium as a source of novel taxa and putative plastic-active enzymes.</title>
        <authorList>
            <person name="Diaz-Garcia L."/>
            <person name="Chuvochina M."/>
            <person name="Feuerriegel G."/>
            <person name="Bunk B."/>
            <person name="Sproer C."/>
            <person name="Streit W.R."/>
            <person name="Rodriguez L.M."/>
            <person name="Overmann J."/>
            <person name="Jimenez D.J."/>
        </authorList>
    </citation>
    <scope>NUCLEOTIDE SEQUENCE</scope>
    <source>
        <strain evidence="4">MAG 7</strain>
    </source>
</reference>
<gene>
    <name evidence="4" type="ORF">P0Y53_20420</name>
</gene>
<protein>
    <submittedName>
        <fullName evidence="4">FecR domain-containing protein</fullName>
    </submittedName>
</protein>
<feature type="domain" description="FecR protein" evidence="2">
    <location>
        <begin position="201"/>
        <end position="296"/>
    </location>
</feature>
<dbReference type="Gene3D" id="3.55.50.30">
    <property type="match status" value="1"/>
</dbReference>
<keyword evidence="1" id="KW-0812">Transmembrane</keyword>
<sequence>MPAPNDIKQLIIRSLEGHLSPGDKATLEQWLRESPVNREAVSAFLEEGRLADAIREMYQSQDRVWSRLSPALEDQATGTASAATSPLAANRPVHRIHFLKTTLFRYAAAVLVLVAAGILFYTVRQDTAPGNSYTTKPAATAIAPGGDKATLTLADGSVIILDSAANGQLAVQEGAAIIKQADGRLQYVRNRQQPAAITYNTMRTPRGGQYQISLPDGTKVWLNAASSITYPTHFSSNERLVRITGEAFFEVAPQASAPFRVQYGNAAVEVLATAFNINAYEEEGASQTTLISGAVRVSSAGQPLLLKPGQQARLDQQGILSLLPDADTEAITAWKNGYFSFRKSDLPSVMRQLARWYDVTVEYRGNILPQQFGGEISRNAPLSEVLAILEASNIHFKIENKKIIVHP</sequence>
<dbReference type="InterPro" id="IPR012373">
    <property type="entry name" value="Ferrdict_sens_TM"/>
</dbReference>
<evidence type="ECO:0000259" key="3">
    <source>
        <dbReference type="Pfam" id="PF16344"/>
    </source>
</evidence>
<evidence type="ECO:0000313" key="5">
    <source>
        <dbReference type="Proteomes" id="UP001220610"/>
    </source>
</evidence>